<reference evidence="1" key="1">
    <citation type="submission" date="2006-12" db="EMBL/GenBank/DDBJ databases">
        <title>Complete sequence of Acidovorax avenae subsp. citrulli AAC00-1.</title>
        <authorList>
            <consortium name="US DOE Joint Genome Institute"/>
            <person name="Copeland A."/>
            <person name="Lucas S."/>
            <person name="Lapidus A."/>
            <person name="Barry K."/>
            <person name="Detter J.C."/>
            <person name="Glavina del Rio T."/>
            <person name="Dalin E."/>
            <person name="Tice H."/>
            <person name="Pitluck S."/>
            <person name="Kiss H."/>
            <person name="Brettin T."/>
            <person name="Bruce D."/>
            <person name="Han C."/>
            <person name="Tapia R."/>
            <person name="Gilna P."/>
            <person name="Schmutz J."/>
            <person name="Larimer F."/>
            <person name="Land M."/>
            <person name="Hauser L."/>
            <person name="Kyrpides N."/>
            <person name="Kim E."/>
            <person name="Stahl D."/>
            <person name="Richardson P."/>
        </authorList>
    </citation>
    <scope>NUCLEOTIDE SEQUENCE</scope>
    <source>
        <strain evidence="1">AAC00-1</strain>
    </source>
</reference>
<evidence type="ECO:0000313" key="2">
    <source>
        <dbReference type="Proteomes" id="UP000002596"/>
    </source>
</evidence>
<dbReference type="KEGG" id="aav:Aave_4285"/>
<dbReference type="AlphaFoldDB" id="A1TV37"/>
<sequence length="187" mass="21648">MHKHPDVSRLKQVNHAWVIVREEAHGVWLQQRSAKMIKKIAVFFILLFAVYFSYQLIFSSVQKTYCDPGKIRCIELKEGWRISSPMMSEKSIVLHKIARNSADQEVMTVDFFDKESPLLPTLDGSLKGERTFSWGTAAFIDGENKNLKALNYSSILRDKIYLKEQRAIIGCNNFNCLEDILKIYNNK</sequence>
<dbReference type="EMBL" id="CP000512">
    <property type="protein sequence ID" value="ABM34825.1"/>
    <property type="molecule type" value="Genomic_DNA"/>
</dbReference>
<evidence type="ECO:0000313" key="1">
    <source>
        <dbReference type="EMBL" id="ABM34825.1"/>
    </source>
</evidence>
<accession>A1TV37</accession>
<protein>
    <submittedName>
        <fullName evidence="1">Uncharacterized protein</fullName>
    </submittedName>
</protein>
<organism evidence="1 2">
    <name type="scientific">Paracidovorax citrulli (strain AAC00-1)</name>
    <name type="common">Acidovorax citrulli</name>
    <dbReference type="NCBI Taxonomy" id="397945"/>
    <lineage>
        <taxon>Bacteria</taxon>
        <taxon>Pseudomonadati</taxon>
        <taxon>Pseudomonadota</taxon>
        <taxon>Betaproteobacteria</taxon>
        <taxon>Burkholderiales</taxon>
        <taxon>Comamonadaceae</taxon>
        <taxon>Paracidovorax</taxon>
    </lineage>
</organism>
<dbReference type="Proteomes" id="UP000002596">
    <property type="component" value="Chromosome"/>
</dbReference>
<proteinExistence type="predicted"/>
<dbReference type="STRING" id="397945.Aave_4285"/>
<gene>
    <name evidence="1" type="ordered locus">Aave_4285</name>
</gene>
<dbReference type="HOGENOM" id="CLU_1709263_0_0_4"/>
<name>A1TV37_PARC0</name>